<evidence type="ECO:0000256" key="2">
    <source>
        <dbReference type="ARBA" id="ARBA00022908"/>
    </source>
</evidence>
<comment type="similarity">
    <text evidence="1">Belongs to the 'phage' integrase family.</text>
</comment>
<dbReference type="InterPro" id="IPR044068">
    <property type="entry name" value="CB"/>
</dbReference>
<dbReference type="InterPro" id="IPR002104">
    <property type="entry name" value="Integrase_catalytic"/>
</dbReference>
<dbReference type="EMBL" id="JAKVTV010000002">
    <property type="protein sequence ID" value="MCH4822781.1"/>
    <property type="molecule type" value="Genomic_DNA"/>
</dbReference>
<keyword evidence="4" id="KW-0233">DNA recombination</keyword>
<evidence type="ECO:0000313" key="8">
    <source>
        <dbReference type="EMBL" id="MCH4822781.1"/>
    </source>
</evidence>
<dbReference type="PANTHER" id="PTHR30349:SF41">
    <property type="entry name" value="INTEGRASE_RECOMBINASE PROTEIN MJ0367-RELATED"/>
    <property type="match status" value="1"/>
</dbReference>
<evidence type="ECO:0000256" key="4">
    <source>
        <dbReference type="ARBA" id="ARBA00023172"/>
    </source>
</evidence>
<keyword evidence="2" id="KW-0229">DNA integration</keyword>
<dbReference type="Pfam" id="PF00589">
    <property type="entry name" value="Phage_integrase"/>
    <property type="match status" value="1"/>
</dbReference>
<proteinExistence type="inferred from homology"/>
<dbReference type="Gene3D" id="1.10.443.10">
    <property type="entry name" value="Intergrase catalytic core"/>
    <property type="match status" value="1"/>
</dbReference>
<dbReference type="InterPro" id="IPR010998">
    <property type="entry name" value="Integrase_recombinase_N"/>
</dbReference>
<dbReference type="GO" id="GO:0003677">
    <property type="term" value="F:DNA binding"/>
    <property type="evidence" value="ECO:0007669"/>
    <property type="project" value="UniProtKB-UniRule"/>
</dbReference>
<feature type="domain" description="Tyr recombinase" evidence="6">
    <location>
        <begin position="188"/>
        <end position="360"/>
    </location>
</feature>
<dbReference type="Proteomes" id="UP001139226">
    <property type="component" value="Unassembled WGS sequence"/>
</dbReference>
<organism evidence="8 9">
    <name type="scientific">Christiangramia lutea</name>
    <dbReference type="NCBI Taxonomy" id="1607951"/>
    <lineage>
        <taxon>Bacteria</taxon>
        <taxon>Pseudomonadati</taxon>
        <taxon>Bacteroidota</taxon>
        <taxon>Flavobacteriia</taxon>
        <taxon>Flavobacteriales</taxon>
        <taxon>Flavobacteriaceae</taxon>
        <taxon>Christiangramia</taxon>
    </lineage>
</organism>
<dbReference type="InterPro" id="IPR004107">
    <property type="entry name" value="Integrase_SAM-like_N"/>
</dbReference>
<dbReference type="SUPFAM" id="SSF56349">
    <property type="entry name" value="DNA breaking-rejoining enzymes"/>
    <property type="match status" value="1"/>
</dbReference>
<evidence type="ECO:0000256" key="3">
    <source>
        <dbReference type="ARBA" id="ARBA00023125"/>
    </source>
</evidence>
<dbReference type="InterPro" id="IPR011010">
    <property type="entry name" value="DNA_brk_join_enz"/>
</dbReference>
<protein>
    <submittedName>
        <fullName evidence="8">Site-specific integrase</fullName>
    </submittedName>
</protein>
<dbReference type="RefSeq" id="WP_240712936.1">
    <property type="nucleotide sequence ID" value="NZ_JAKVTV010000002.1"/>
</dbReference>
<evidence type="ECO:0000259" key="6">
    <source>
        <dbReference type="PROSITE" id="PS51898"/>
    </source>
</evidence>
<comment type="caution">
    <text evidence="8">The sequence shown here is derived from an EMBL/GenBank/DDBJ whole genome shotgun (WGS) entry which is preliminary data.</text>
</comment>
<dbReference type="PANTHER" id="PTHR30349">
    <property type="entry name" value="PHAGE INTEGRASE-RELATED"/>
    <property type="match status" value="1"/>
</dbReference>
<dbReference type="InterPro" id="IPR013762">
    <property type="entry name" value="Integrase-like_cat_sf"/>
</dbReference>
<dbReference type="PROSITE" id="PS51900">
    <property type="entry name" value="CB"/>
    <property type="match status" value="1"/>
</dbReference>
<evidence type="ECO:0000256" key="1">
    <source>
        <dbReference type="ARBA" id="ARBA00008857"/>
    </source>
</evidence>
<accession>A0A9X1V2E1</accession>
<evidence type="ECO:0000256" key="5">
    <source>
        <dbReference type="PROSITE-ProRule" id="PRU01248"/>
    </source>
</evidence>
<name>A0A9X1V2E1_9FLAO</name>
<evidence type="ECO:0000313" key="9">
    <source>
        <dbReference type="Proteomes" id="UP001139226"/>
    </source>
</evidence>
<reference evidence="8" key="1">
    <citation type="submission" date="2022-03" db="EMBL/GenBank/DDBJ databases">
        <title>Gramella crocea sp. nov., isolated from activated sludge of a seafood processing plant.</title>
        <authorList>
            <person name="Zhang X."/>
        </authorList>
    </citation>
    <scope>NUCLEOTIDE SEQUENCE</scope>
    <source>
        <strain evidence="8">YJ019</strain>
    </source>
</reference>
<dbReference type="GO" id="GO:0006310">
    <property type="term" value="P:DNA recombination"/>
    <property type="evidence" value="ECO:0007669"/>
    <property type="project" value="UniProtKB-KW"/>
</dbReference>
<feature type="domain" description="Core-binding (CB)" evidence="7">
    <location>
        <begin position="90"/>
        <end position="171"/>
    </location>
</feature>
<dbReference type="GO" id="GO:0015074">
    <property type="term" value="P:DNA integration"/>
    <property type="evidence" value="ECO:0007669"/>
    <property type="project" value="UniProtKB-KW"/>
</dbReference>
<evidence type="ECO:0000259" key="7">
    <source>
        <dbReference type="PROSITE" id="PS51900"/>
    </source>
</evidence>
<sequence length="387" mass="45544">MGKIALYEFRHHNVIQIGIGFRYDRATIDHLKQLREVQWSNTFRCFYIESSKQGIERLLQHLAKKGLKADTSGLDLAGFENEISRPILAETENPEIIDFKNYLKGKRYSQSTIENYTVFVSKFLRFHNFKKQYNLKDVDRFVEKEIAERDYSISSHRQCISSLKHYFEFTDQEEIDTSNLQRPEKSKYLPGVLSKEEVIDLLRATRNLKHRCVLALIYSSGLRIGELVNLKLDDIDVDRRQVLIRQAKGRKDRYVMLAESFLPLFFNYLQTYAPRKFFAEGNKHGQYSASAIRSFLKESCRRAKIRKRVTPHTLRHSYATHMLENGIDIRYIQELLGHSRPETTMIYTHVTQKDLSKIRSPLDESIKEIMERNKDNPNLRLSRNILG</sequence>
<dbReference type="Gene3D" id="1.10.150.130">
    <property type="match status" value="1"/>
</dbReference>
<keyword evidence="3 5" id="KW-0238">DNA-binding</keyword>
<dbReference type="NCBIfam" id="NF040815">
    <property type="entry name" value="recomb_XerA_Arch"/>
    <property type="match status" value="1"/>
</dbReference>
<dbReference type="AlphaFoldDB" id="A0A9X1V2E1"/>
<gene>
    <name evidence="8" type="ORF">ML462_06315</name>
</gene>
<dbReference type="InterPro" id="IPR050090">
    <property type="entry name" value="Tyrosine_recombinase_XerCD"/>
</dbReference>
<dbReference type="Pfam" id="PF13495">
    <property type="entry name" value="Phage_int_SAM_4"/>
    <property type="match status" value="1"/>
</dbReference>
<keyword evidence="9" id="KW-1185">Reference proteome</keyword>
<dbReference type="PROSITE" id="PS51898">
    <property type="entry name" value="TYR_RECOMBINASE"/>
    <property type="match status" value="1"/>
</dbReference>